<dbReference type="InterPro" id="IPR036390">
    <property type="entry name" value="WH_DNA-bd_sf"/>
</dbReference>
<name>A0A937CQQ7_9BURK</name>
<gene>
    <name evidence="2" type="ORF">JJ685_01945</name>
</gene>
<evidence type="ECO:0000313" key="3">
    <source>
        <dbReference type="Proteomes" id="UP000599109"/>
    </source>
</evidence>
<dbReference type="Proteomes" id="UP000599109">
    <property type="component" value="Unassembled WGS sequence"/>
</dbReference>
<proteinExistence type="predicted"/>
<keyword evidence="2" id="KW-0238">DNA-binding</keyword>
<evidence type="ECO:0000259" key="1">
    <source>
        <dbReference type="PROSITE" id="PS50995"/>
    </source>
</evidence>
<dbReference type="SMART" id="SM00347">
    <property type="entry name" value="HTH_MARR"/>
    <property type="match status" value="1"/>
</dbReference>
<dbReference type="PANTHER" id="PTHR33164">
    <property type="entry name" value="TRANSCRIPTIONAL REGULATOR, MARR FAMILY"/>
    <property type="match status" value="1"/>
</dbReference>
<dbReference type="SUPFAM" id="SSF46785">
    <property type="entry name" value="Winged helix' DNA-binding domain"/>
    <property type="match status" value="1"/>
</dbReference>
<dbReference type="PANTHER" id="PTHR33164:SF95">
    <property type="entry name" value="TRANSCRIPTIONAL REGULATOR"/>
    <property type="match status" value="1"/>
</dbReference>
<evidence type="ECO:0000313" key="2">
    <source>
        <dbReference type="EMBL" id="MBL0389896.1"/>
    </source>
</evidence>
<dbReference type="GO" id="GO:0003677">
    <property type="term" value="F:DNA binding"/>
    <property type="evidence" value="ECO:0007669"/>
    <property type="project" value="UniProtKB-KW"/>
</dbReference>
<accession>A0A937CQQ7</accession>
<protein>
    <submittedName>
        <fullName evidence="2">Winged helix DNA-binding protein</fullName>
    </submittedName>
</protein>
<dbReference type="InterPro" id="IPR000835">
    <property type="entry name" value="HTH_MarR-typ"/>
</dbReference>
<dbReference type="Pfam" id="PF12802">
    <property type="entry name" value="MarR_2"/>
    <property type="match status" value="1"/>
</dbReference>
<dbReference type="Gene3D" id="1.10.10.10">
    <property type="entry name" value="Winged helix-like DNA-binding domain superfamily/Winged helix DNA-binding domain"/>
    <property type="match status" value="1"/>
</dbReference>
<sequence length="152" mass="16781">MSKGFDFRHAPGHLIRRAHQVAVAIFMEETSGFEVTPVQFAILNALLDAPGEDQVTLARTIAFDAATFGSVIGRLEARGWVRREADAADRRRKRLWVTPEGAEAARKMRRSVGKVQARILQPLADEERAQLVALLDRLVAAHESLAATVEQA</sequence>
<dbReference type="PROSITE" id="PS50995">
    <property type="entry name" value="HTH_MARR_2"/>
    <property type="match status" value="1"/>
</dbReference>
<dbReference type="InterPro" id="IPR039422">
    <property type="entry name" value="MarR/SlyA-like"/>
</dbReference>
<dbReference type="AlphaFoldDB" id="A0A937CQQ7"/>
<dbReference type="GO" id="GO:0003700">
    <property type="term" value="F:DNA-binding transcription factor activity"/>
    <property type="evidence" value="ECO:0007669"/>
    <property type="project" value="InterPro"/>
</dbReference>
<dbReference type="RefSeq" id="WP_201672487.1">
    <property type="nucleotide sequence ID" value="NZ_JAEQNE010000001.1"/>
</dbReference>
<organism evidence="2 3">
    <name type="scientific">Ramlibacter monticola</name>
    <dbReference type="NCBI Taxonomy" id="1926872"/>
    <lineage>
        <taxon>Bacteria</taxon>
        <taxon>Pseudomonadati</taxon>
        <taxon>Pseudomonadota</taxon>
        <taxon>Betaproteobacteria</taxon>
        <taxon>Burkholderiales</taxon>
        <taxon>Comamonadaceae</taxon>
        <taxon>Ramlibacter</taxon>
    </lineage>
</organism>
<feature type="domain" description="HTH marR-type" evidence="1">
    <location>
        <begin position="1"/>
        <end position="140"/>
    </location>
</feature>
<comment type="caution">
    <text evidence="2">The sequence shown here is derived from an EMBL/GenBank/DDBJ whole genome shotgun (WGS) entry which is preliminary data.</text>
</comment>
<reference evidence="2 3" key="1">
    <citation type="journal article" date="2017" name="Int. J. Syst. Evol. Microbiol.">
        <title>Ramlibacter monticola sp. nov., isolated from forest soil.</title>
        <authorList>
            <person name="Chaudhary D.K."/>
            <person name="Kim J."/>
        </authorList>
    </citation>
    <scope>NUCLEOTIDE SEQUENCE [LARGE SCALE GENOMIC DNA]</scope>
    <source>
        <strain evidence="2 3">KACC 19175</strain>
    </source>
</reference>
<dbReference type="PRINTS" id="PR00598">
    <property type="entry name" value="HTHMARR"/>
</dbReference>
<dbReference type="EMBL" id="JAEQNE010000001">
    <property type="protein sequence ID" value="MBL0389896.1"/>
    <property type="molecule type" value="Genomic_DNA"/>
</dbReference>
<dbReference type="InterPro" id="IPR036388">
    <property type="entry name" value="WH-like_DNA-bd_sf"/>
</dbReference>
<keyword evidence="3" id="KW-1185">Reference proteome</keyword>
<dbReference type="GO" id="GO:0006950">
    <property type="term" value="P:response to stress"/>
    <property type="evidence" value="ECO:0007669"/>
    <property type="project" value="TreeGrafter"/>
</dbReference>